<dbReference type="InterPro" id="IPR000944">
    <property type="entry name" value="Tscrpt_reg_Rrf2"/>
</dbReference>
<reference evidence="3" key="1">
    <citation type="submission" date="2019-03" db="EMBL/GenBank/DDBJ databases">
        <title>Aquabacterium pictum sp.nov., the first bacteriochlorophyll a-containing freshwater bacterium in the genus Aquabacterium of the class Betaproteobacteria.</title>
        <authorList>
            <person name="Hirose S."/>
            <person name="Tank M."/>
            <person name="Hara E."/>
            <person name="Tamaki H."/>
            <person name="Takaichi S."/>
            <person name="Haruta S."/>
            <person name="Hanada S."/>
        </authorList>
    </citation>
    <scope>NUCLEOTIDE SEQUENCE [LARGE SCALE GENOMIC DNA]</scope>
    <source>
        <strain evidence="3">W35</strain>
    </source>
</reference>
<protein>
    <submittedName>
        <fullName evidence="2">Fe-S cluster assembly transcriptional regulator IscR</fullName>
    </submittedName>
</protein>
<dbReference type="InterPro" id="IPR010242">
    <property type="entry name" value="TF_HTH_IscR"/>
</dbReference>
<gene>
    <name evidence="2" type="primary">iscR</name>
    <name evidence="2" type="ORF">AQPW35_04500</name>
</gene>
<dbReference type="RefSeq" id="WP_137731127.1">
    <property type="nucleotide sequence ID" value="NZ_BJCL01000001.1"/>
</dbReference>
<dbReference type="InterPro" id="IPR036388">
    <property type="entry name" value="WH-like_DNA-bd_sf"/>
</dbReference>
<dbReference type="GO" id="GO:0003690">
    <property type="term" value="F:double-stranded DNA binding"/>
    <property type="evidence" value="ECO:0007669"/>
    <property type="project" value="InterPro"/>
</dbReference>
<dbReference type="OrthoDB" id="9808360at2"/>
<name>A0A480AHW6_9BURK</name>
<dbReference type="NCBIfam" id="TIGR02010">
    <property type="entry name" value="IscR"/>
    <property type="match status" value="1"/>
</dbReference>
<sequence length="177" mass="19041">MRLTTKGRFAVTAMIDLALRSNNGPVALAAISQRQQISLSYLEQLFGKLRRHELVESTRGPGGGYSLGRKSDEITVADIIVAVDEPIDATGCAGKENCMGDDAGRCMTHDLWASLNQKMIEYLDSISLKKLVEDQLAKGVSIEEAPIKRAISTVPVVKPIKITAPNSVFALGSALSK</sequence>
<dbReference type="NCBIfam" id="TIGR00738">
    <property type="entry name" value="rrf2_super"/>
    <property type="match status" value="1"/>
</dbReference>
<dbReference type="Pfam" id="PF02082">
    <property type="entry name" value="Rrf2"/>
    <property type="match status" value="1"/>
</dbReference>
<dbReference type="PROSITE" id="PS51197">
    <property type="entry name" value="HTH_RRF2_2"/>
    <property type="match status" value="1"/>
</dbReference>
<dbReference type="SUPFAM" id="SSF46785">
    <property type="entry name" value="Winged helix' DNA-binding domain"/>
    <property type="match status" value="1"/>
</dbReference>
<evidence type="ECO:0000256" key="1">
    <source>
        <dbReference type="ARBA" id="ARBA00023125"/>
    </source>
</evidence>
<dbReference type="FunFam" id="1.10.10.10:FF:000026">
    <property type="entry name" value="HTH-type transcriptional regulator IscR"/>
    <property type="match status" value="1"/>
</dbReference>
<organism evidence="2 3">
    <name type="scientific">Pseudaquabacterium pictum</name>
    <dbReference type="NCBI Taxonomy" id="2315236"/>
    <lineage>
        <taxon>Bacteria</taxon>
        <taxon>Pseudomonadati</taxon>
        <taxon>Pseudomonadota</taxon>
        <taxon>Betaproteobacteria</taxon>
        <taxon>Burkholderiales</taxon>
        <taxon>Sphaerotilaceae</taxon>
        <taxon>Pseudaquabacterium</taxon>
    </lineage>
</organism>
<dbReference type="PANTHER" id="PTHR33221:SF5">
    <property type="entry name" value="HTH-TYPE TRANSCRIPTIONAL REGULATOR ISCR"/>
    <property type="match status" value="1"/>
</dbReference>
<evidence type="ECO:0000313" key="3">
    <source>
        <dbReference type="Proteomes" id="UP000301751"/>
    </source>
</evidence>
<dbReference type="PANTHER" id="PTHR33221">
    <property type="entry name" value="WINGED HELIX-TURN-HELIX TRANSCRIPTIONAL REGULATOR, RRF2 FAMILY"/>
    <property type="match status" value="1"/>
</dbReference>
<dbReference type="EMBL" id="BJCL01000001">
    <property type="protein sequence ID" value="GCL61369.1"/>
    <property type="molecule type" value="Genomic_DNA"/>
</dbReference>
<dbReference type="AlphaFoldDB" id="A0A480AHW6"/>
<comment type="caution">
    <text evidence="2">The sequence shown here is derived from an EMBL/GenBank/DDBJ whole genome shotgun (WGS) entry which is preliminary data.</text>
</comment>
<dbReference type="Gene3D" id="1.10.10.10">
    <property type="entry name" value="Winged helix-like DNA-binding domain superfamily/Winged helix DNA-binding domain"/>
    <property type="match status" value="1"/>
</dbReference>
<dbReference type="GO" id="GO:0005829">
    <property type="term" value="C:cytosol"/>
    <property type="evidence" value="ECO:0007669"/>
    <property type="project" value="TreeGrafter"/>
</dbReference>
<accession>A0A480AHW6</accession>
<evidence type="ECO:0000313" key="2">
    <source>
        <dbReference type="EMBL" id="GCL61369.1"/>
    </source>
</evidence>
<dbReference type="InterPro" id="IPR036390">
    <property type="entry name" value="WH_DNA-bd_sf"/>
</dbReference>
<dbReference type="GO" id="GO:0003700">
    <property type="term" value="F:DNA-binding transcription factor activity"/>
    <property type="evidence" value="ECO:0007669"/>
    <property type="project" value="InterPro"/>
</dbReference>
<proteinExistence type="predicted"/>
<dbReference type="Proteomes" id="UP000301751">
    <property type="component" value="Unassembled WGS sequence"/>
</dbReference>
<keyword evidence="3" id="KW-1185">Reference proteome</keyword>
<keyword evidence="1" id="KW-0238">DNA-binding</keyword>